<dbReference type="PANTHER" id="PTHR42730:SF1">
    <property type="entry name" value="2-OXOGLUTARATE SYNTHASE SUBUNIT KORC"/>
    <property type="match status" value="1"/>
</dbReference>
<dbReference type="Proteomes" id="UP000657006">
    <property type="component" value="Unassembled WGS sequence"/>
</dbReference>
<dbReference type="InterPro" id="IPR002869">
    <property type="entry name" value="Pyrv_flavodox_OxRed_cen"/>
</dbReference>
<accession>A0A926DQI6</accession>
<keyword evidence="1" id="KW-0560">Oxidoreductase</keyword>
<protein>
    <submittedName>
        <fullName evidence="3">2-oxoacid:acceptor oxidoreductase family protein</fullName>
    </submittedName>
</protein>
<dbReference type="Gene3D" id="3.40.920.10">
    <property type="entry name" value="Pyruvate-ferredoxin oxidoreductase, PFOR, domain III"/>
    <property type="match status" value="1"/>
</dbReference>
<dbReference type="Pfam" id="PF01558">
    <property type="entry name" value="POR"/>
    <property type="match status" value="1"/>
</dbReference>
<evidence type="ECO:0000313" key="3">
    <source>
        <dbReference type="EMBL" id="MBC8541977.1"/>
    </source>
</evidence>
<reference evidence="3" key="1">
    <citation type="submission" date="2020-08" db="EMBL/GenBank/DDBJ databases">
        <title>Genome public.</title>
        <authorList>
            <person name="Liu C."/>
            <person name="Sun Q."/>
        </authorList>
    </citation>
    <scope>NUCLEOTIDE SEQUENCE</scope>
    <source>
        <strain evidence="3">NSJ-32</strain>
    </source>
</reference>
<dbReference type="AlphaFoldDB" id="A0A926DQI6"/>
<name>A0A926DQI6_9FIRM</name>
<proteinExistence type="predicted"/>
<evidence type="ECO:0000313" key="4">
    <source>
        <dbReference type="Proteomes" id="UP000657006"/>
    </source>
</evidence>
<sequence length="182" mass="19449">MREERIILAGFGGQGVLSLGKILCFAGMAENRNVSWLPSYGPEMRGGTANCQVIISDEPVAAPLVSQATAVLAFNEPSLVKFEAEAMEGAAILVNTSLISRKVSRSDVRAYYVPAGELAQEAGSIKATNIVMLGAYMAASNPVDRDIMLGVMKDMFASKSAKLFEVNKKALELGEQFARENA</sequence>
<gene>
    <name evidence="3" type="ORF">H8730_00235</name>
</gene>
<dbReference type="InterPro" id="IPR052554">
    <property type="entry name" value="2-oxoglutarate_synth_KorC"/>
</dbReference>
<dbReference type="RefSeq" id="WP_177714316.1">
    <property type="nucleotide sequence ID" value="NZ_JACRSQ010000001.1"/>
</dbReference>
<organism evidence="3 4">
    <name type="scientific">Bianquea renquensis</name>
    <dbReference type="NCBI Taxonomy" id="2763661"/>
    <lineage>
        <taxon>Bacteria</taxon>
        <taxon>Bacillati</taxon>
        <taxon>Bacillota</taxon>
        <taxon>Clostridia</taxon>
        <taxon>Eubacteriales</taxon>
        <taxon>Bianqueaceae</taxon>
        <taxon>Bianquea</taxon>
    </lineage>
</organism>
<dbReference type="SUPFAM" id="SSF53323">
    <property type="entry name" value="Pyruvate-ferredoxin oxidoreductase, PFOR, domain III"/>
    <property type="match status" value="1"/>
</dbReference>
<evidence type="ECO:0000256" key="1">
    <source>
        <dbReference type="ARBA" id="ARBA00023002"/>
    </source>
</evidence>
<dbReference type="GO" id="GO:0016903">
    <property type="term" value="F:oxidoreductase activity, acting on the aldehyde or oxo group of donors"/>
    <property type="evidence" value="ECO:0007669"/>
    <property type="project" value="InterPro"/>
</dbReference>
<evidence type="ECO:0000259" key="2">
    <source>
        <dbReference type="Pfam" id="PF01558"/>
    </source>
</evidence>
<feature type="domain" description="Pyruvate/ketoisovalerate oxidoreductase catalytic" evidence="2">
    <location>
        <begin position="12"/>
        <end position="174"/>
    </location>
</feature>
<comment type="caution">
    <text evidence="3">The sequence shown here is derived from an EMBL/GenBank/DDBJ whole genome shotgun (WGS) entry which is preliminary data.</text>
</comment>
<dbReference type="InterPro" id="IPR019752">
    <property type="entry name" value="Pyrv/ketoisovalerate_OxRed_cat"/>
</dbReference>
<dbReference type="PANTHER" id="PTHR42730">
    <property type="entry name" value="2-OXOGLUTARATE SYNTHASE SUBUNIT KORC"/>
    <property type="match status" value="1"/>
</dbReference>
<dbReference type="EMBL" id="JACRSQ010000001">
    <property type="protein sequence ID" value="MBC8541977.1"/>
    <property type="molecule type" value="Genomic_DNA"/>
</dbReference>
<keyword evidence="4" id="KW-1185">Reference proteome</keyword>